<dbReference type="Pfam" id="PF02092">
    <property type="entry name" value="tRNA_synt_2f"/>
    <property type="match status" value="1"/>
</dbReference>
<evidence type="ECO:0000256" key="11">
    <source>
        <dbReference type="HAMAP-Rule" id="MF_00255"/>
    </source>
</evidence>
<keyword evidence="9 11" id="KW-0030">Aminoacyl-tRNA synthetase</keyword>
<name>A0A1P8UQF1_9RHOB</name>
<comment type="subcellular location">
    <subcellularLocation>
        <location evidence="1 11">Cytoplasm</location>
    </subcellularLocation>
</comment>
<dbReference type="KEGG" id="paby:Ga0080574_TMP1288"/>
<dbReference type="EMBL" id="CP015093">
    <property type="protein sequence ID" value="APZ51622.1"/>
    <property type="molecule type" value="Genomic_DNA"/>
</dbReference>
<dbReference type="Proteomes" id="UP000187059">
    <property type="component" value="Chromosome"/>
</dbReference>
<dbReference type="GO" id="GO:0004820">
    <property type="term" value="F:glycine-tRNA ligase activity"/>
    <property type="evidence" value="ECO:0007669"/>
    <property type="project" value="UniProtKB-UniRule"/>
</dbReference>
<dbReference type="PROSITE" id="PS50861">
    <property type="entry name" value="AA_TRNA_LIGASE_II_GLYAB"/>
    <property type="match status" value="1"/>
</dbReference>
<proteinExistence type="inferred from homology"/>
<dbReference type="GO" id="GO:0006420">
    <property type="term" value="P:arginyl-tRNA aminoacylation"/>
    <property type="evidence" value="ECO:0007669"/>
    <property type="project" value="InterPro"/>
</dbReference>
<evidence type="ECO:0000256" key="13">
    <source>
        <dbReference type="SAM" id="Phobius"/>
    </source>
</evidence>
<accession>A0A1P8UQF1</accession>
<evidence type="ECO:0000256" key="1">
    <source>
        <dbReference type="ARBA" id="ARBA00004496"/>
    </source>
</evidence>
<keyword evidence="5 11" id="KW-0436">Ligase</keyword>
<dbReference type="PANTHER" id="PTHR30075:SF2">
    <property type="entry name" value="GLYCINE--TRNA LIGASE, CHLOROPLASTIC_MITOCHONDRIAL 2"/>
    <property type="match status" value="1"/>
</dbReference>
<protein>
    <recommendedName>
        <fullName evidence="11">Glycine--tRNA ligase beta subunit</fullName>
        <ecNumber evidence="11">6.1.1.14</ecNumber>
    </recommendedName>
    <alternativeName>
        <fullName evidence="11">Glycyl-tRNA synthetase beta subunit</fullName>
        <shortName evidence="11">GlyRS</shortName>
    </alternativeName>
</protein>
<evidence type="ECO:0000259" key="14">
    <source>
        <dbReference type="Pfam" id="PF05746"/>
    </source>
</evidence>
<comment type="similarity">
    <text evidence="2 11">Belongs to the class-II aminoacyl-tRNA synthetase family.</text>
</comment>
<dbReference type="InterPro" id="IPR015944">
    <property type="entry name" value="Gly-tRNA-synth_bsu"/>
</dbReference>
<keyword evidence="13" id="KW-0812">Transmembrane</keyword>
<dbReference type="PRINTS" id="PR01045">
    <property type="entry name" value="TRNASYNTHGB"/>
</dbReference>
<keyword evidence="7 11" id="KW-0067">ATP-binding</keyword>
<dbReference type="GO" id="GO:0004814">
    <property type="term" value="F:arginine-tRNA ligase activity"/>
    <property type="evidence" value="ECO:0007669"/>
    <property type="project" value="InterPro"/>
</dbReference>
<dbReference type="PANTHER" id="PTHR30075">
    <property type="entry name" value="GLYCYL-TRNA SYNTHETASE"/>
    <property type="match status" value="1"/>
</dbReference>
<keyword evidence="8 11" id="KW-0648">Protein biosynthesis</keyword>
<gene>
    <name evidence="11" type="primary">glyS</name>
    <name evidence="15" type="ORF">Ga0080574_TMP1288</name>
</gene>
<dbReference type="InterPro" id="IPR045616">
    <property type="entry name" value="DUF6446"/>
</dbReference>
<evidence type="ECO:0000256" key="8">
    <source>
        <dbReference type="ARBA" id="ARBA00022917"/>
    </source>
</evidence>
<evidence type="ECO:0000256" key="12">
    <source>
        <dbReference type="SAM" id="MobiDB-lite"/>
    </source>
</evidence>
<dbReference type="EC" id="6.1.1.14" evidence="11"/>
<dbReference type="GO" id="GO:0005524">
    <property type="term" value="F:ATP binding"/>
    <property type="evidence" value="ECO:0007669"/>
    <property type="project" value="UniProtKB-UniRule"/>
</dbReference>
<evidence type="ECO:0000313" key="16">
    <source>
        <dbReference type="Proteomes" id="UP000187059"/>
    </source>
</evidence>
<feature type="domain" description="DALR anticodon binding" evidence="14">
    <location>
        <begin position="851"/>
        <end position="950"/>
    </location>
</feature>
<evidence type="ECO:0000256" key="6">
    <source>
        <dbReference type="ARBA" id="ARBA00022741"/>
    </source>
</evidence>
<organism evidence="15 16">
    <name type="scientific">Salipiger abyssi</name>
    <dbReference type="NCBI Taxonomy" id="1250539"/>
    <lineage>
        <taxon>Bacteria</taxon>
        <taxon>Pseudomonadati</taxon>
        <taxon>Pseudomonadota</taxon>
        <taxon>Alphaproteobacteria</taxon>
        <taxon>Rhodobacterales</taxon>
        <taxon>Roseobacteraceae</taxon>
        <taxon>Salipiger</taxon>
    </lineage>
</organism>
<keyword evidence="6 11" id="KW-0547">Nucleotide-binding</keyword>
<evidence type="ECO:0000256" key="4">
    <source>
        <dbReference type="ARBA" id="ARBA00022490"/>
    </source>
</evidence>
<sequence>MSGKILAIFIVVSALLFGAGVYYFQVFYYYTKVADDAGEVFLTPLDGGAPEHIPYSEFEGIDATSSPIRFRACFSTPETPASLDTRYERYEGAEPRNAPFWFGCFDAEEIGLLIETGEAHVYTAERNVEYGIDRVIAVTTDGRGYIWEEINDCGDKAYDGTPLGEDCPRASSPRAPRNPFHLSANTPGPPSAPAPGLDAAPLARYPPCEPSFGETMPDLLIELFSEEIPARMQTRAAGDLKKLVTDGLVESGLTYAGAAGFSTPRRLTLTVQGLLAASPATREERRGPRVDAPEKAIEGFLRGAGVSREQCEEREDKKGTVLYAIIEKPGRPAAEIVAEVLETTIRNFPWPKSMRWGAGSLRWVRPLHRITCLLTDEAGAEIVPLEIDGIVAGKTTEGHRFMGDGPFEVSSFEDYEARLKRSKVVLSAEERAETIWHDATNRAFASGLEVVEDRGLLAEVAGLVEWPVVLMGEIGAEFLSLPPEVLQTSMKEHQKFFSVKNPATKRIERFVTVANVETPDHGATILAGNNKVLSARLSDAKFFWENDLRVAKQQGLEAWTEKLGNVTFHHKLGSQRARIERIAALAREIAPAVGADPALAEQAARVAKADLSTEMVYEFPELQGLMGRYYAEAAGLPAEVANACEEHYSPLGPSDEVPSEPVSIAVALADKLDTLTGFWAIDEKPTGSKDPYALRRAALGVIRLVLANELRLPLDRYADAQILRHKRHLNGEASEADLAALDALVDEIADHGVFGSAFHALLDKLSGKDPAAEGSLFRTVAGLVPDLSTDLLAFFHDRLKVHLREEGLRHDVIDACLAMPGADDIRLLVARAEALSAFLGTDDGENLVQGFKRANNILTQAEEKDGVEYSFGAEAKFAESDEEKALFDALDAADGKIVPAMKDENFATAMGAMAGLRGPIDAFFDAVQVNAENPVVRRNRLNLLSRIRTICLQVADLTKLEG</sequence>
<dbReference type="STRING" id="1250539.Ga0080574_TMP1288"/>
<evidence type="ECO:0000256" key="9">
    <source>
        <dbReference type="ARBA" id="ARBA00023146"/>
    </source>
</evidence>
<evidence type="ECO:0000313" key="15">
    <source>
        <dbReference type="EMBL" id="APZ51622.1"/>
    </source>
</evidence>
<comment type="subunit">
    <text evidence="3 11">Tetramer of two alpha and two beta subunits.</text>
</comment>
<keyword evidence="4 11" id="KW-0963">Cytoplasm</keyword>
<dbReference type="Pfam" id="PF20044">
    <property type="entry name" value="DUF6446"/>
    <property type="match status" value="1"/>
</dbReference>
<evidence type="ECO:0000256" key="3">
    <source>
        <dbReference type="ARBA" id="ARBA00011209"/>
    </source>
</evidence>
<dbReference type="Pfam" id="PF05746">
    <property type="entry name" value="DALR_1"/>
    <property type="match status" value="1"/>
</dbReference>
<evidence type="ECO:0000256" key="10">
    <source>
        <dbReference type="ARBA" id="ARBA00047937"/>
    </source>
</evidence>
<dbReference type="GO" id="GO:0005829">
    <property type="term" value="C:cytosol"/>
    <property type="evidence" value="ECO:0007669"/>
    <property type="project" value="TreeGrafter"/>
</dbReference>
<dbReference type="NCBIfam" id="TIGR00211">
    <property type="entry name" value="glyS"/>
    <property type="match status" value="1"/>
</dbReference>
<keyword evidence="13" id="KW-0472">Membrane</keyword>
<dbReference type="InterPro" id="IPR006194">
    <property type="entry name" value="Gly-tRNA-synth_heterodimer"/>
</dbReference>
<reference evidence="15 16" key="1">
    <citation type="submission" date="2016-04" db="EMBL/GenBank/DDBJ databases">
        <title>Deep-sea bacteria in the southern Pacific.</title>
        <authorList>
            <person name="Tang K."/>
        </authorList>
    </citation>
    <scope>NUCLEOTIDE SEQUENCE [LARGE SCALE GENOMIC DNA]</scope>
    <source>
        <strain evidence="15 16">JLT2014</strain>
    </source>
</reference>
<feature type="region of interest" description="Disordered" evidence="12">
    <location>
        <begin position="164"/>
        <end position="200"/>
    </location>
</feature>
<feature type="transmembrane region" description="Helical" evidence="13">
    <location>
        <begin position="5"/>
        <end position="24"/>
    </location>
</feature>
<dbReference type="GO" id="GO:0006426">
    <property type="term" value="P:glycyl-tRNA aminoacylation"/>
    <property type="evidence" value="ECO:0007669"/>
    <property type="project" value="UniProtKB-UniRule"/>
</dbReference>
<evidence type="ECO:0000256" key="2">
    <source>
        <dbReference type="ARBA" id="ARBA00008226"/>
    </source>
</evidence>
<dbReference type="SUPFAM" id="SSF109604">
    <property type="entry name" value="HD-domain/PDEase-like"/>
    <property type="match status" value="1"/>
</dbReference>
<keyword evidence="13" id="KW-1133">Transmembrane helix</keyword>
<keyword evidence="16" id="KW-1185">Reference proteome</keyword>
<dbReference type="InterPro" id="IPR008909">
    <property type="entry name" value="DALR_anticod-bd"/>
</dbReference>
<evidence type="ECO:0000256" key="5">
    <source>
        <dbReference type="ARBA" id="ARBA00022598"/>
    </source>
</evidence>
<dbReference type="AlphaFoldDB" id="A0A1P8UQF1"/>
<evidence type="ECO:0000256" key="7">
    <source>
        <dbReference type="ARBA" id="ARBA00022840"/>
    </source>
</evidence>
<comment type="catalytic activity">
    <reaction evidence="10 11">
        <text>tRNA(Gly) + glycine + ATP = glycyl-tRNA(Gly) + AMP + diphosphate</text>
        <dbReference type="Rhea" id="RHEA:16013"/>
        <dbReference type="Rhea" id="RHEA-COMP:9664"/>
        <dbReference type="Rhea" id="RHEA-COMP:9683"/>
        <dbReference type="ChEBI" id="CHEBI:30616"/>
        <dbReference type="ChEBI" id="CHEBI:33019"/>
        <dbReference type="ChEBI" id="CHEBI:57305"/>
        <dbReference type="ChEBI" id="CHEBI:78442"/>
        <dbReference type="ChEBI" id="CHEBI:78522"/>
        <dbReference type="ChEBI" id="CHEBI:456215"/>
        <dbReference type="EC" id="6.1.1.14"/>
    </reaction>
</comment>
<dbReference type="HAMAP" id="MF_00255">
    <property type="entry name" value="Gly_tRNA_synth_beta"/>
    <property type="match status" value="1"/>
</dbReference>